<dbReference type="SUPFAM" id="SSF56519">
    <property type="entry name" value="Penicillin binding protein dimerisation domain"/>
    <property type="match status" value="1"/>
</dbReference>
<dbReference type="STRING" id="1120976.SAMN03080606_03385"/>
<proteinExistence type="predicted"/>
<organism evidence="3 4">
    <name type="scientific">Alkaliphilus peptidifermentans DSM 18978</name>
    <dbReference type="NCBI Taxonomy" id="1120976"/>
    <lineage>
        <taxon>Bacteria</taxon>
        <taxon>Bacillati</taxon>
        <taxon>Bacillota</taxon>
        <taxon>Clostridia</taxon>
        <taxon>Peptostreptococcales</taxon>
        <taxon>Natronincolaceae</taxon>
        <taxon>Alkaliphilus</taxon>
    </lineage>
</organism>
<dbReference type="Gene3D" id="3.90.1310.10">
    <property type="entry name" value="Penicillin-binding protein 2a (Domain 2)"/>
    <property type="match status" value="1"/>
</dbReference>
<dbReference type="AlphaFoldDB" id="A0A1G5KDK5"/>
<dbReference type="InterPro" id="IPR036138">
    <property type="entry name" value="PBP_dimer_sf"/>
</dbReference>
<evidence type="ECO:0000259" key="2">
    <source>
        <dbReference type="Pfam" id="PF00905"/>
    </source>
</evidence>
<dbReference type="OrthoDB" id="2985542at2"/>
<dbReference type="RefSeq" id="WP_091545830.1">
    <property type="nucleotide sequence ID" value="NZ_FMUS01000026.1"/>
</dbReference>
<evidence type="ECO:0000313" key="3">
    <source>
        <dbReference type="EMBL" id="SCY98331.1"/>
    </source>
</evidence>
<dbReference type="GO" id="GO:0016740">
    <property type="term" value="F:transferase activity"/>
    <property type="evidence" value="ECO:0007669"/>
    <property type="project" value="UniProtKB-KW"/>
</dbReference>
<gene>
    <name evidence="3" type="ORF">SAMN03080606_03385</name>
</gene>
<dbReference type="Pfam" id="PF00905">
    <property type="entry name" value="Transpeptidase"/>
    <property type="match status" value="1"/>
</dbReference>
<dbReference type="Proteomes" id="UP000198636">
    <property type="component" value="Unassembled WGS sequence"/>
</dbReference>
<dbReference type="EMBL" id="FMUS01000026">
    <property type="protein sequence ID" value="SCY98331.1"/>
    <property type="molecule type" value="Genomic_DNA"/>
</dbReference>
<feature type="transmembrane region" description="Helical" evidence="1">
    <location>
        <begin position="18"/>
        <end position="38"/>
    </location>
</feature>
<dbReference type="Gene3D" id="3.40.710.10">
    <property type="entry name" value="DD-peptidase/beta-lactamase superfamily"/>
    <property type="match status" value="1"/>
</dbReference>
<dbReference type="InterPro" id="IPR050515">
    <property type="entry name" value="Beta-lactam/transpept"/>
</dbReference>
<dbReference type="GO" id="GO:0071555">
    <property type="term" value="P:cell wall organization"/>
    <property type="evidence" value="ECO:0007669"/>
    <property type="project" value="TreeGrafter"/>
</dbReference>
<reference evidence="3 4" key="1">
    <citation type="submission" date="2016-10" db="EMBL/GenBank/DDBJ databases">
        <authorList>
            <person name="de Groot N.N."/>
        </authorList>
    </citation>
    <scope>NUCLEOTIDE SEQUENCE [LARGE SCALE GENOMIC DNA]</scope>
    <source>
        <strain evidence="3 4">DSM 18978</strain>
    </source>
</reference>
<dbReference type="InterPro" id="IPR001460">
    <property type="entry name" value="PCN-bd_Tpept"/>
</dbReference>
<dbReference type="GO" id="GO:0008658">
    <property type="term" value="F:penicillin binding"/>
    <property type="evidence" value="ECO:0007669"/>
    <property type="project" value="InterPro"/>
</dbReference>
<protein>
    <submittedName>
        <fullName evidence="3">Peptidoglycan glycosyltransferase</fullName>
    </submittedName>
</protein>
<keyword evidence="1" id="KW-0472">Membrane</keyword>
<keyword evidence="1" id="KW-0812">Transmembrane</keyword>
<dbReference type="SUPFAM" id="SSF56601">
    <property type="entry name" value="beta-lactamase/transpeptidase-like"/>
    <property type="match status" value="1"/>
</dbReference>
<feature type="domain" description="Penicillin-binding protein transpeptidase" evidence="2">
    <location>
        <begin position="245"/>
        <end position="552"/>
    </location>
</feature>
<sequence>MLKNPDEKLNKNIITKRLLFLGVISTIFIIALGIRLFYLQIVKHDLYTTEVNKQRSLTIPLNSGRGYFFDRNFIPLTDRTEDVVIILFPQLFIQNEENLSLLESITNIPSSNLEKRIKSTQAPLEFDVEVDINWKAEEIIRTRGLFIVNRRSRYDDNPLLAHIIGYINSTDKKGMSGLEKSFNSILSNSDEKSLAAVVDGRKRFLPGEGYYFNTSTKESTHVQLTIDFHFQKLVEEILDKYNSNGAVVISDIKTGEVLTLASRPNFAPNNINYHLNSSGDELFNKAIQMTFPPGSIFKLIVTAEGLEKGLIDIDESFFCSGVEIIGNTQIRCSSHNRGGHGDITFRDSFAESCNSTFIQIGQKIGAKNIIKMAERFGLGKKIDIGVLEEESGNLPQGDSLLGPSIGNISIGQGEIEVTPLQINQLTQIIANNGIKKDLSLIKAIVDDNYGTIETFKEIKEEVIISEEIAYELQTLMNKVMMDGTGKLVGGLAPLTAGKTGSAQSTDRGVATLHGWFTGYYPYDEPKYAITIFIQNGGFGSQAAVPIFRDIIEEIINKGEPY</sequence>
<dbReference type="InterPro" id="IPR012338">
    <property type="entry name" value="Beta-lactam/transpept-like"/>
</dbReference>
<dbReference type="GO" id="GO:0005886">
    <property type="term" value="C:plasma membrane"/>
    <property type="evidence" value="ECO:0007669"/>
    <property type="project" value="TreeGrafter"/>
</dbReference>
<keyword evidence="4" id="KW-1185">Reference proteome</keyword>
<keyword evidence="1" id="KW-1133">Transmembrane helix</keyword>
<dbReference type="GO" id="GO:0071972">
    <property type="term" value="F:peptidoglycan L,D-transpeptidase activity"/>
    <property type="evidence" value="ECO:0007669"/>
    <property type="project" value="TreeGrafter"/>
</dbReference>
<keyword evidence="3" id="KW-0808">Transferase</keyword>
<dbReference type="PANTHER" id="PTHR30627:SF24">
    <property type="entry name" value="PENICILLIN-BINDING PROTEIN 4B"/>
    <property type="match status" value="1"/>
</dbReference>
<evidence type="ECO:0000313" key="4">
    <source>
        <dbReference type="Proteomes" id="UP000198636"/>
    </source>
</evidence>
<dbReference type="PANTHER" id="PTHR30627">
    <property type="entry name" value="PEPTIDOGLYCAN D,D-TRANSPEPTIDASE"/>
    <property type="match status" value="1"/>
</dbReference>
<name>A0A1G5KDK5_9FIRM</name>
<accession>A0A1G5KDK5</accession>
<evidence type="ECO:0000256" key="1">
    <source>
        <dbReference type="SAM" id="Phobius"/>
    </source>
</evidence>